<dbReference type="InterPro" id="IPR035105">
    <property type="entry name" value="Deoxycytidylate_deaminase_dom"/>
</dbReference>
<evidence type="ECO:0000256" key="5">
    <source>
        <dbReference type="ARBA" id="ARBA00022833"/>
    </source>
</evidence>
<dbReference type="Gene3D" id="3.40.140.10">
    <property type="entry name" value="Cytidine Deaminase, domain 2"/>
    <property type="match status" value="1"/>
</dbReference>
<evidence type="ECO:0000259" key="8">
    <source>
        <dbReference type="PROSITE" id="PS51747"/>
    </source>
</evidence>
<keyword evidence="3 7" id="KW-0479">Metal-binding</keyword>
<dbReference type="GO" id="GO:0008270">
    <property type="term" value="F:zinc ion binding"/>
    <property type="evidence" value="ECO:0007669"/>
    <property type="project" value="InterPro"/>
</dbReference>
<dbReference type="EMBL" id="FNBX01000011">
    <property type="protein sequence ID" value="SDF71264.1"/>
    <property type="molecule type" value="Genomic_DNA"/>
</dbReference>
<dbReference type="OrthoDB" id="9788517at2"/>
<comment type="similarity">
    <text evidence="2">Belongs to the cytidine and deoxycytidylate deaminase family.</text>
</comment>
<name>A0A1G7NB90_9BACT</name>
<dbReference type="GO" id="GO:0006220">
    <property type="term" value="P:pyrimidine nucleotide metabolic process"/>
    <property type="evidence" value="ECO:0007669"/>
    <property type="project" value="InterPro"/>
</dbReference>
<dbReference type="PANTHER" id="PTHR11086">
    <property type="entry name" value="DEOXYCYTIDYLATE DEAMINASE-RELATED"/>
    <property type="match status" value="1"/>
</dbReference>
<dbReference type="STRING" id="571438.SAMN05192586_11120"/>
<dbReference type="PANTHER" id="PTHR11086:SF18">
    <property type="entry name" value="DEOXYCYTIDYLATE DEAMINASE"/>
    <property type="match status" value="1"/>
</dbReference>
<dbReference type="InterPro" id="IPR015517">
    <property type="entry name" value="dCMP_deaminase-rel"/>
</dbReference>
<proteinExistence type="inferred from homology"/>
<evidence type="ECO:0000256" key="3">
    <source>
        <dbReference type="ARBA" id="ARBA00022723"/>
    </source>
</evidence>
<keyword evidence="4" id="KW-0378">Hydrolase</keyword>
<dbReference type="GO" id="GO:0005737">
    <property type="term" value="C:cytoplasm"/>
    <property type="evidence" value="ECO:0007669"/>
    <property type="project" value="TreeGrafter"/>
</dbReference>
<evidence type="ECO:0000256" key="1">
    <source>
        <dbReference type="ARBA" id="ARBA00001947"/>
    </source>
</evidence>
<feature type="binding site" evidence="7">
    <location>
        <position position="109"/>
    </location>
    <ligand>
        <name>Zn(2+)</name>
        <dbReference type="ChEBI" id="CHEBI:29105"/>
        <note>catalytic</note>
    </ligand>
</feature>
<dbReference type="RefSeq" id="WP_092154004.1">
    <property type="nucleotide sequence ID" value="NZ_FNBX01000011.1"/>
</dbReference>
<sequence>MPRMPWPEYFMNITYLVSGRSTCLRRRVGAVLVKDKRILATGYNGAPAGVPHCLEVGCLREQLGIPSGQRHEICRGLHAEQNVIIQAAVHGINIRGAELYCTTHPCVLCSKMLINCGVRHILYAEDYPDNLAAQMLREAGVLVEQLPFVPPVVSAQTGEDPDV</sequence>
<protein>
    <submittedName>
        <fullName evidence="9">dCMP deaminase</fullName>
    </submittedName>
</protein>
<organism evidence="9 10">
    <name type="scientific">Desulfovibrio legallii</name>
    <dbReference type="NCBI Taxonomy" id="571438"/>
    <lineage>
        <taxon>Bacteria</taxon>
        <taxon>Pseudomonadati</taxon>
        <taxon>Thermodesulfobacteriota</taxon>
        <taxon>Desulfovibrionia</taxon>
        <taxon>Desulfovibrionales</taxon>
        <taxon>Desulfovibrionaceae</taxon>
        <taxon>Desulfovibrio</taxon>
    </lineage>
</organism>
<feature type="domain" description="CMP/dCMP-type deaminase" evidence="8">
    <location>
        <begin position="5"/>
        <end position="144"/>
    </location>
</feature>
<feature type="binding site" evidence="7">
    <location>
        <position position="78"/>
    </location>
    <ligand>
        <name>Zn(2+)</name>
        <dbReference type="ChEBI" id="CHEBI:29105"/>
        <note>catalytic</note>
    </ligand>
</feature>
<dbReference type="PROSITE" id="PS51747">
    <property type="entry name" value="CYT_DCMP_DEAMINASES_2"/>
    <property type="match status" value="1"/>
</dbReference>
<keyword evidence="10" id="KW-1185">Reference proteome</keyword>
<accession>A0A1G7NB90</accession>
<evidence type="ECO:0000256" key="2">
    <source>
        <dbReference type="ARBA" id="ARBA00006576"/>
    </source>
</evidence>
<dbReference type="Pfam" id="PF00383">
    <property type="entry name" value="dCMP_cyt_deam_1"/>
    <property type="match status" value="1"/>
</dbReference>
<feature type="binding site" evidence="7">
    <location>
        <position position="106"/>
    </location>
    <ligand>
        <name>Zn(2+)</name>
        <dbReference type="ChEBI" id="CHEBI:29105"/>
        <note>catalytic</note>
    </ligand>
</feature>
<dbReference type="CDD" id="cd01286">
    <property type="entry name" value="deoxycytidylate_deaminase"/>
    <property type="match status" value="1"/>
</dbReference>
<dbReference type="PIRSF" id="PIRSF006019">
    <property type="entry name" value="dCMP_deaminase"/>
    <property type="match status" value="1"/>
</dbReference>
<dbReference type="InterPro" id="IPR016192">
    <property type="entry name" value="APOBEC/CMP_deaminase_Zn-bd"/>
</dbReference>
<dbReference type="Proteomes" id="UP000199355">
    <property type="component" value="Unassembled WGS sequence"/>
</dbReference>
<feature type="active site" description="Proton donor" evidence="6">
    <location>
        <position position="80"/>
    </location>
</feature>
<comment type="cofactor">
    <cofactor evidence="1 7">
        <name>Zn(2+)</name>
        <dbReference type="ChEBI" id="CHEBI:29105"/>
    </cofactor>
</comment>
<dbReference type="SUPFAM" id="SSF53927">
    <property type="entry name" value="Cytidine deaminase-like"/>
    <property type="match status" value="1"/>
</dbReference>
<dbReference type="AlphaFoldDB" id="A0A1G7NB90"/>
<dbReference type="PROSITE" id="PS00903">
    <property type="entry name" value="CYT_DCMP_DEAMINASES_1"/>
    <property type="match status" value="1"/>
</dbReference>
<reference evidence="10" key="1">
    <citation type="submission" date="2016-10" db="EMBL/GenBank/DDBJ databases">
        <authorList>
            <person name="Varghese N."/>
            <person name="Submissions S."/>
        </authorList>
    </citation>
    <scope>NUCLEOTIDE SEQUENCE [LARGE SCALE GENOMIC DNA]</scope>
    <source>
        <strain evidence="10">KHC7</strain>
    </source>
</reference>
<gene>
    <name evidence="9" type="ORF">SAMN05192586_11120</name>
</gene>
<dbReference type="InterPro" id="IPR002125">
    <property type="entry name" value="CMP_dCMP_dom"/>
</dbReference>
<dbReference type="InterPro" id="IPR016193">
    <property type="entry name" value="Cytidine_deaminase-like"/>
</dbReference>
<evidence type="ECO:0000256" key="4">
    <source>
        <dbReference type="ARBA" id="ARBA00022801"/>
    </source>
</evidence>
<dbReference type="GO" id="GO:0004132">
    <property type="term" value="F:dCMP deaminase activity"/>
    <property type="evidence" value="ECO:0007669"/>
    <property type="project" value="InterPro"/>
</dbReference>
<keyword evidence="5 7" id="KW-0862">Zinc</keyword>
<evidence type="ECO:0000256" key="7">
    <source>
        <dbReference type="PIRSR" id="PIRSR006019-2"/>
    </source>
</evidence>
<dbReference type="InterPro" id="IPR016473">
    <property type="entry name" value="dCMP_deaminase"/>
</dbReference>
<evidence type="ECO:0000313" key="10">
    <source>
        <dbReference type="Proteomes" id="UP000199355"/>
    </source>
</evidence>
<evidence type="ECO:0000313" key="9">
    <source>
        <dbReference type="EMBL" id="SDF71264.1"/>
    </source>
</evidence>
<evidence type="ECO:0000256" key="6">
    <source>
        <dbReference type="PIRSR" id="PIRSR006019-1"/>
    </source>
</evidence>